<dbReference type="Pfam" id="PF05159">
    <property type="entry name" value="Capsule_synth"/>
    <property type="match status" value="1"/>
</dbReference>
<dbReference type="SUPFAM" id="SSF53756">
    <property type="entry name" value="UDP-Glycosyltransferase/glycogen phosphorylase"/>
    <property type="match status" value="1"/>
</dbReference>
<evidence type="ECO:0000313" key="1">
    <source>
        <dbReference type="EMBL" id="NUB44048.1"/>
    </source>
</evidence>
<accession>A0A8X8H1X4</accession>
<dbReference type="GO" id="GO:0015774">
    <property type="term" value="P:polysaccharide transport"/>
    <property type="evidence" value="ECO:0007669"/>
    <property type="project" value="InterPro"/>
</dbReference>
<sequence length="313" mass="34407">MADFVFHLPGSVLRDAALLKPYYRRLIDGLRQRGLAVDCVQHDRALLPGQVAADQAFHIADHGSHRHPRLLNTGIAYVYPFWNLDPWGIRALSSIAEKPFEPGAVDSAAAGGFAARLHRRLVQARQSRYEQPQARADLPRGSIAVFLQSQSHRQTGETCHLTLRQMVKALMERDDPRAILIKPHPLDADPATARFLARMAAQDSRLSIVAANIHDMLAVADVAVTINSAVGIEAMLHGVPVVLCGHSDFHHCAVTVPRVADMDTGIEAALGTIWPHAVFLYWYFALNCLNAGRDTLVDEFLEKVAATGFAVPR</sequence>
<comment type="caution">
    <text evidence="1">The sequence shown here is derived from an EMBL/GenBank/DDBJ whole genome shotgun (WGS) entry which is preliminary data.</text>
</comment>
<dbReference type="InterPro" id="IPR007833">
    <property type="entry name" value="Capsule_polysaccharide_synth"/>
</dbReference>
<dbReference type="EMBL" id="WHUT02000003">
    <property type="protein sequence ID" value="NUB44048.1"/>
    <property type="molecule type" value="Genomic_DNA"/>
</dbReference>
<reference evidence="1" key="1">
    <citation type="submission" date="2020-05" db="EMBL/GenBank/DDBJ databases">
        <title>Fertoebacter nigrum gen. nov., sp. nov., a new member of the family Rhodobacteraceae.</title>
        <authorList>
            <person name="Szuroczki S."/>
            <person name="Abbaszade G."/>
            <person name="Buni D."/>
            <person name="Schumann P."/>
            <person name="Toth E."/>
        </authorList>
    </citation>
    <scope>NUCLEOTIDE SEQUENCE</scope>
    <source>
        <strain evidence="1">RG-N-1a</strain>
    </source>
</reference>
<organism evidence="1 2">
    <name type="scientific">Fertoeibacter niger</name>
    <dbReference type="NCBI Taxonomy" id="2656921"/>
    <lineage>
        <taxon>Bacteria</taxon>
        <taxon>Pseudomonadati</taxon>
        <taxon>Pseudomonadota</taxon>
        <taxon>Alphaproteobacteria</taxon>
        <taxon>Rhodobacterales</taxon>
        <taxon>Paracoccaceae</taxon>
        <taxon>Fertoeibacter</taxon>
    </lineage>
</organism>
<evidence type="ECO:0000313" key="2">
    <source>
        <dbReference type="Proteomes" id="UP000484076"/>
    </source>
</evidence>
<gene>
    <name evidence="1" type="ORF">GEU84_006625</name>
</gene>
<dbReference type="AlphaFoldDB" id="A0A8X8H1X4"/>
<evidence type="ECO:0008006" key="3">
    <source>
        <dbReference type="Google" id="ProtNLM"/>
    </source>
</evidence>
<proteinExistence type="predicted"/>
<keyword evidence="2" id="KW-1185">Reference proteome</keyword>
<dbReference type="Proteomes" id="UP000484076">
    <property type="component" value="Unassembled WGS sequence"/>
</dbReference>
<protein>
    <recommendedName>
        <fullName evidence="3">Capsular biosynthesis protein</fullName>
    </recommendedName>
</protein>
<name>A0A8X8H1X4_9RHOB</name>
<dbReference type="RefSeq" id="WP_152824722.1">
    <property type="nucleotide sequence ID" value="NZ_WHUT02000003.1"/>
</dbReference>
<dbReference type="GO" id="GO:0000271">
    <property type="term" value="P:polysaccharide biosynthetic process"/>
    <property type="evidence" value="ECO:0007669"/>
    <property type="project" value="InterPro"/>
</dbReference>